<dbReference type="InterPro" id="IPR045063">
    <property type="entry name" value="Dynamin_N"/>
</dbReference>
<gene>
    <name evidence="4" type="ORF">N656DRAFT_839039</name>
</gene>
<dbReference type="GO" id="GO:0005874">
    <property type="term" value="C:microtubule"/>
    <property type="evidence" value="ECO:0007669"/>
    <property type="project" value="TreeGrafter"/>
</dbReference>
<evidence type="ECO:0000256" key="2">
    <source>
        <dbReference type="ARBA" id="ARBA00023134"/>
    </source>
</evidence>
<dbReference type="InterPro" id="IPR001401">
    <property type="entry name" value="Dynamin_GTPase"/>
</dbReference>
<keyword evidence="4" id="KW-0378">Hydrolase</keyword>
<dbReference type="EMBL" id="MU853355">
    <property type="protein sequence ID" value="KAK4109600.1"/>
    <property type="molecule type" value="Genomic_DNA"/>
</dbReference>
<dbReference type="InterPro" id="IPR000375">
    <property type="entry name" value="Dynamin_stalk"/>
</dbReference>
<dbReference type="InterPro" id="IPR020850">
    <property type="entry name" value="GED_dom"/>
</dbReference>
<dbReference type="GeneID" id="89943016"/>
<dbReference type="PRINTS" id="PR00195">
    <property type="entry name" value="DYNAMIN"/>
</dbReference>
<dbReference type="Pfam" id="PF01031">
    <property type="entry name" value="Dynamin_M"/>
    <property type="match status" value="1"/>
</dbReference>
<dbReference type="SUPFAM" id="SSF52540">
    <property type="entry name" value="P-loop containing nucleoside triphosphate hydrolases"/>
    <property type="match status" value="1"/>
</dbReference>
<dbReference type="Pfam" id="PF00350">
    <property type="entry name" value="Dynamin_N"/>
    <property type="match status" value="1"/>
</dbReference>
<dbReference type="GO" id="GO:0000266">
    <property type="term" value="P:mitochondrial fission"/>
    <property type="evidence" value="ECO:0007669"/>
    <property type="project" value="TreeGrafter"/>
</dbReference>
<reference evidence="4" key="2">
    <citation type="submission" date="2023-05" db="EMBL/GenBank/DDBJ databases">
        <authorList>
            <consortium name="Lawrence Berkeley National Laboratory"/>
            <person name="Steindorff A."/>
            <person name="Hensen N."/>
            <person name="Bonometti L."/>
            <person name="Westerberg I."/>
            <person name="Brannstrom I.O."/>
            <person name="Guillou S."/>
            <person name="Cros-Aarteil S."/>
            <person name="Calhoun S."/>
            <person name="Haridas S."/>
            <person name="Kuo A."/>
            <person name="Mondo S."/>
            <person name="Pangilinan J."/>
            <person name="Riley R."/>
            <person name="Labutti K."/>
            <person name="Andreopoulos B."/>
            <person name="Lipzen A."/>
            <person name="Chen C."/>
            <person name="Yanf M."/>
            <person name="Daum C."/>
            <person name="Ng V."/>
            <person name="Clum A."/>
            <person name="Ohm R."/>
            <person name="Martin F."/>
            <person name="Silar P."/>
            <person name="Natvig D."/>
            <person name="Lalanne C."/>
            <person name="Gautier V."/>
            <person name="Ament-Velasquez S.L."/>
            <person name="Kruys A."/>
            <person name="Hutchinson M.I."/>
            <person name="Powell A.J."/>
            <person name="Barry K."/>
            <person name="Miller A.N."/>
            <person name="Grigoriev I.V."/>
            <person name="Debuchy R."/>
            <person name="Gladieux P."/>
            <person name="Thoren M.H."/>
            <person name="Johannesson H."/>
        </authorList>
    </citation>
    <scope>NUCLEOTIDE SEQUENCE</scope>
    <source>
        <strain evidence="4">CBS 508.74</strain>
    </source>
</reference>
<dbReference type="RefSeq" id="XP_064667170.1">
    <property type="nucleotide sequence ID" value="XM_064818890.1"/>
</dbReference>
<evidence type="ECO:0000313" key="5">
    <source>
        <dbReference type="Proteomes" id="UP001302812"/>
    </source>
</evidence>
<dbReference type="PANTHER" id="PTHR11566">
    <property type="entry name" value="DYNAMIN"/>
    <property type="match status" value="1"/>
</dbReference>
<dbReference type="GO" id="GO:0003924">
    <property type="term" value="F:GTPase activity"/>
    <property type="evidence" value="ECO:0007669"/>
    <property type="project" value="InterPro"/>
</dbReference>
<dbReference type="GO" id="GO:0048312">
    <property type="term" value="P:intracellular distribution of mitochondria"/>
    <property type="evidence" value="ECO:0007669"/>
    <property type="project" value="TreeGrafter"/>
</dbReference>
<keyword evidence="1" id="KW-0547">Nucleotide-binding</keyword>
<keyword evidence="2" id="KW-0342">GTP-binding</keyword>
<protein>
    <submittedName>
        <fullName evidence="4">P-loop containing nucleoside triphosphate hydrolase protein</fullName>
    </submittedName>
</protein>
<keyword evidence="5" id="KW-1185">Reference proteome</keyword>
<dbReference type="GO" id="GO:0016559">
    <property type="term" value="P:peroxisome fission"/>
    <property type="evidence" value="ECO:0007669"/>
    <property type="project" value="TreeGrafter"/>
</dbReference>
<reference evidence="4" key="1">
    <citation type="journal article" date="2023" name="Mol. Phylogenet. Evol.">
        <title>Genome-scale phylogeny and comparative genomics of the fungal order Sordariales.</title>
        <authorList>
            <person name="Hensen N."/>
            <person name="Bonometti L."/>
            <person name="Westerberg I."/>
            <person name="Brannstrom I.O."/>
            <person name="Guillou S."/>
            <person name="Cros-Aarteil S."/>
            <person name="Calhoun S."/>
            <person name="Haridas S."/>
            <person name="Kuo A."/>
            <person name="Mondo S."/>
            <person name="Pangilinan J."/>
            <person name="Riley R."/>
            <person name="LaButti K."/>
            <person name="Andreopoulos B."/>
            <person name="Lipzen A."/>
            <person name="Chen C."/>
            <person name="Yan M."/>
            <person name="Daum C."/>
            <person name="Ng V."/>
            <person name="Clum A."/>
            <person name="Steindorff A."/>
            <person name="Ohm R.A."/>
            <person name="Martin F."/>
            <person name="Silar P."/>
            <person name="Natvig D.O."/>
            <person name="Lalanne C."/>
            <person name="Gautier V."/>
            <person name="Ament-Velasquez S.L."/>
            <person name="Kruys A."/>
            <person name="Hutchinson M.I."/>
            <person name="Powell A.J."/>
            <person name="Barry K."/>
            <person name="Miller A.N."/>
            <person name="Grigoriev I.V."/>
            <person name="Debuchy R."/>
            <person name="Gladieux P."/>
            <person name="Hiltunen Thoren M."/>
            <person name="Johannesson H."/>
        </authorList>
    </citation>
    <scope>NUCLEOTIDE SEQUENCE</scope>
    <source>
        <strain evidence="4">CBS 508.74</strain>
    </source>
</reference>
<dbReference type="PROSITE" id="PS51388">
    <property type="entry name" value="GED"/>
    <property type="match status" value="1"/>
</dbReference>
<evidence type="ECO:0000313" key="4">
    <source>
        <dbReference type="EMBL" id="KAK4109600.1"/>
    </source>
</evidence>
<dbReference type="InterPro" id="IPR027417">
    <property type="entry name" value="P-loop_NTPase"/>
</dbReference>
<proteinExistence type="predicted"/>
<evidence type="ECO:0000259" key="3">
    <source>
        <dbReference type="PROSITE" id="PS51388"/>
    </source>
</evidence>
<dbReference type="SMART" id="SM00053">
    <property type="entry name" value="DYNc"/>
    <property type="match status" value="1"/>
</dbReference>
<dbReference type="PANTHER" id="PTHR11566:SF215">
    <property type="entry name" value="DYNAMIN GTPASE"/>
    <property type="match status" value="1"/>
</dbReference>
<dbReference type="GO" id="GO:0005739">
    <property type="term" value="C:mitochondrion"/>
    <property type="evidence" value="ECO:0007669"/>
    <property type="project" value="TreeGrafter"/>
</dbReference>
<dbReference type="InterPro" id="IPR022812">
    <property type="entry name" value="Dynamin"/>
</dbReference>
<dbReference type="GO" id="GO:0016020">
    <property type="term" value="C:membrane"/>
    <property type="evidence" value="ECO:0007669"/>
    <property type="project" value="TreeGrafter"/>
</dbReference>
<dbReference type="Proteomes" id="UP001302812">
    <property type="component" value="Unassembled WGS sequence"/>
</dbReference>
<evidence type="ECO:0000256" key="1">
    <source>
        <dbReference type="ARBA" id="ARBA00022741"/>
    </source>
</evidence>
<dbReference type="GO" id="GO:0008017">
    <property type="term" value="F:microtubule binding"/>
    <property type="evidence" value="ECO:0007669"/>
    <property type="project" value="TreeGrafter"/>
</dbReference>
<accession>A0AAN6T8Y4</accession>
<sequence length="677" mass="75229">MGTSSQRQSILGGLGNHVYLKKQNSLRMLGIPVGVQIIVVGEQSSGKSSLLERLTGCSFLRGQGIGTQYITSVNSQHQASCEVVISIIPGSQRSPAEKLTGIRFDKTPSESNLPMLSSDTLKVPFKGPELTFNDIPGHVKEENKLVFENLCKILKNENVIILVVMSCLAIGSTDNILKVVRDADPEGTRTIGVLTKADLVHDKDVFRTLHELVSGSSLPLGYFVVRNRCTGEDSLSLDQCKNKERQLFQKPEWAAIAALRRTGVDTLRNELRRLVANLDRQELLRQSIKLTGQLEDSRKALEEMGPPRNLPASQREYLTLLACRFEEITRNALQGRYANAVFSQEPGLKLIDQVVTLNHGFSSLMAEKGHTARFQTDLFQVSVSKAVEEYETALANLYNVVSEYPELRGILPTSKLKCAGPSGQSIAEHMTTVYKEKRSPELGTLGENLLGALFREQAKKWGSIVDGHMGAMIVTVHGFVRKLVEVVAGDPRIRKEIWGTILLDKLLEQYRRAIRHADFLIDVELNSLPMAVEPFHETYFGGARAMRLAEGTQDASATADQQVIKPGAVYPVTGKTDAEQVAEDMDDVLRSYYIVSLKRLVDAVCRQAINHFLLRGPESPLQIIRPATIARLSDDQLNQIAGEDNPTKGRREHLKSEIFKFGYAVKELRDWMGEEEV</sequence>
<comment type="caution">
    <text evidence="4">The sequence shown here is derived from an EMBL/GenBank/DDBJ whole genome shotgun (WGS) entry which is preliminary data.</text>
</comment>
<feature type="domain" description="GED" evidence="3">
    <location>
        <begin position="582"/>
        <end position="676"/>
    </location>
</feature>
<dbReference type="GO" id="GO:0005525">
    <property type="term" value="F:GTP binding"/>
    <property type="evidence" value="ECO:0007669"/>
    <property type="project" value="InterPro"/>
</dbReference>
<dbReference type="AlphaFoldDB" id="A0AAN6T8Y4"/>
<name>A0AAN6T8Y4_9PEZI</name>
<dbReference type="Gene3D" id="3.40.50.300">
    <property type="entry name" value="P-loop containing nucleotide triphosphate hydrolases"/>
    <property type="match status" value="1"/>
</dbReference>
<dbReference type="GO" id="GO:0006897">
    <property type="term" value="P:endocytosis"/>
    <property type="evidence" value="ECO:0007669"/>
    <property type="project" value="TreeGrafter"/>
</dbReference>
<organism evidence="4 5">
    <name type="scientific">Canariomyces notabilis</name>
    <dbReference type="NCBI Taxonomy" id="2074819"/>
    <lineage>
        <taxon>Eukaryota</taxon>
        <taxon>Fungi</taxon>
        <taxon>Dikarya</taxon>
        <taxon>Ascomycota</taxon>
        <taxon>Pezizomycotina</taxon>
        <taxon>Sordariomycetes</taxon>
        <taxon>Sordariomycetidae</taxon>
        <taxon>Sordariales</taxon>
        <taxon>Chaetomiaceae</taxon>
        <taxon>Canariomyces</taxon>
    </lineage>
</organism>